<dbReference type="Pfam" id="PF13966">
    <property type="entry name" value="zf-RVT"/>
    <property type="match status" value="1"/>
</dbReference>
<organism evidence="2">
    <name type="scientific">Nicotiana tabacum</name>
    <name type="common">Common tobacco</name>
    <dbReference type="NCBI Taxonomy" id="4097"/>
    <lineage>
        <taxon>Eukaryota</taxon>
        <taxon>Viridiplantae</taxon>
        <taxon>Streptophyta</taxon>
        <taxon>Embryophyta</taxon>
        <taxon>Tracheophyta</taxon>
        <taxon>Spermatophyta</taxon>
        <taxon>Magnoliopsida</taxon>
        <taxon>eudicotyledons</taxon>
        <taxon>Gunneridae</taxon>
        <taxon>Pentapetalae</taxon>
        <taxon>asterids</taxon>
        <taxon>lamiids</taxon>
        <taxon>Solanales</taxon>
        <taxon>Solanaceae</taxon>
        <taxon>Nicotianoideae</taxon>
        <taxon>Nicotianeae</taxon>
        <taxon>Nicotiana</taxon>
    </lineage>
</organism>
<proteinExistence type="predicted"/>
<sequence>MTKPSLWSSFTSQKYLKKMHATVVPWRGGSHVWRKMLECRDSTELLIFWKLKMGSSLFWFDNWTGLGGLYFVIPPEFIVDETIHNVNDVVLEGQWDEHKIREILPGDLAMNIMHTRQAPSMNDELDKPIWSLETRGQFTVKSVWEYLMRRKDPTITYDNIWVKGLPFKISFFMWKLWKGYCEMLDNKGNSETQTNIPSTARYNCVGTMENEEYQQAW</sequence>
<feature type="domain" description="Reverse transcriptase zinc-binding" evidence="1">
    <location>
        <begin position="138"/>
        <end position="193"/>
    </location>
</feature>
<dbReference type="OrthoDB" id="1250017at2759"/>
<dbReference type="AlphaFoldDB" id="A0A1S4CUA4"/>
<name>A0A1S4CUA4_TOBAC</name>
<accession>A0A1S4CUA4</accession>
<dbReference type="InterPro" id="IPR026960">
    <property type="entry name" value="RVT-Znf"/>
</dbReference>
<reference evidence="2" key="1">
    <citation type="submission" date="2025-08" db="UniProtKB">
        <authorList>
            <consortium name="RefSeq"/>
        </authorList>
    </citation>
    <scope>IDENTIFICATION</scope>
</reference>
<evidence type="ECO:0000313" key="2">
    <source>
        <dbReference type="RefSeq" id="XP_016504701.1"/>
    </source>
</evidence>
<dbReference type="RefSeq" id="XP_016504701.1">
    <property type="nucleotide sequence ID" value="XM_016649215.1"/>
</dbReference>
<evidence type="ECO:0000259" key="1">
    <source>
        <dbReference type="Pfam" id="PF13966"/>
    </source>
</evidence>
<dbReference type="KEGG" id="nta:107822657"/>
<gene>
    <name evidence="2" type="primary">LOC107822657</name>
</gene>
<dbReference type="OMA" id="MENEEYQ"/>
<dbReference type="PaxDb" id="4097-A0A1S4CUA4"/>
<protein>
    <recommendedName>
        <fullName evidence="1">Reverse transcriptase zinc-binding domain-containing protein</fullName>
    </recommendedName>
</protein>